<protein>
    <submittedName>
        <fullName evidence="2">Uncharacterized protein</fullName>
    </submittedName>
</protein>
<feature type="region of interest" description="Disordered" evidence="1">
    <location>
        <begin position="34"/>
        <end position="55"/>
    </location>
</feature>
<evidence type="ECO:0000256" key="1">
    <source>
        <dbReference type="SAM" id="MobiDB-lite"/>
    </source>
</evidence>
<sequence>MSSSKSSSKSVSVNNPSLVEATKRLVKPWLVGVDSESGSEAKSFSNKNLSSSRETSWSLNLLLSPSNDFPIKEEQSLVDTAASARIKPSPESVCNSFTVRFTTSGSSK</sequence>
<reference evidence="2" key="1">
    <citation type="submission" date="2018-02" db="EMBL/GenBank/DDBJ databases">
        <title>Rhizophora mucronata_Transcriptome.</title>
        <authorList>
            <person name="Meera S.P."/>
            <person name="Sreeshan A."/>
            <person name="Augustine A."/>
        </authorList>
    </citation>
    <scope>NUCLEOTIDE SEQUENCE</scope>
    <source>
        <tissue evidence="2">Leaf</tissue>
    </source>
</reference>
<name>A0A2P2IJ36_RHIMU</name>
<evidence type="ECO:0000313" key="2">
    <source>
        <dbReference type="EMBL" id="MBW81234.1"/>
    </source>
</evidence>
<dbReference type="EMBL" id="GGEC01000751">
    <property type="protein sequence ID" value="MBW81234.1"/>
    <property type="molecule type" value="Transcribed_RNA"/>
</dbReference>
<organism evidence="2">
    <name type="scientific">Rhizophora mucronata</name>
    <name type="common">Asiatic mangrove</name>
    <dbReference type="NCBI Taxonomy" id="61149"/>
    <lineage>
        <taxon>Eukaryota</taxon>
        <taxon>Viridiplantae</taxon>
        <taxon>Streptophyta</taxon>
        <taxon>Embryophyta</taxon>
        <taxon>Tracheophyta</taxon>
        <taxon>Spermatophyta</taxon>
        <taxon>Magnoliopsida</taxon>
        <taxon>eudicotyledons</taxon>
        <taxon>Gunneridae</taxon>
        <taxon>Pentapetalae</taxon>
        <taxon>rosids</taxon>
        <taxon>fabids</taxon>
        <taxon>Malpighiales</taxon>
        <taxon>Rhizophoraceae</taxon>
        <taxon>Rhizophora</taxon>
    </lineage>
</organism>
<dbReference type="AlphaFoldDB" id="A0A2P2IJ36"/>
<proteinExistence type="predicted"/>
<feature type="compositionally biased region" description="Polar residues" evidence="1">
    <location>
        <begin position="36"/>
        <end position="55"/>
    </location>
</feature>
<accession>A0A2P2IJ36</accession>